<dbReference type="InterPro" id="IPR011330">
    <property type="entry name" value="Glyco_hydro/deAcase_b/a-brl"/>
</dbReference>
<dbReference type="GO" id="GO:0005576">
    <property type="term" value="C:extracellular region"/>
    <property type="evidence" value="ECO:0007669"/>
    <property type="project" value="UniProtKB-SubCell"/>
</dbReference>
<dbReference type="PROSITE" id="PS51318">
    <property type="entry name" value="TAT"/>
    <property type="match status" value="1"/>
</dbReference>
<dbReference type="PROSITE" id="PS51257">
    <property type="entry name" value="PROKAR_LIPOPROTEIN"/>
    <property type="match status" value="1"/>
</dbReference>
<evidence type="ECO:0000256" key="2">
    <source>
        <dbReference type="ARBA" id="ARBA00022729"/>
    </source>
</evidence>
<name>A0A6B0VTA0_9EURY</name>
<evidence type="ECO:0000313" key="5">
    <source>
        <dbReference type="EMBL" id="MXV64116.1"/>
    </source>
</evidence>
<evidence type="ECO:0000313" key="6">
    <source>
        <dbReference type="Proteomes" id="UP000434101"/>
    </source>
</evidence>
<keyword evidence="6" id="KW-1185">Reference proteome</keyword>
<keyword evidence="2" id="KW-0732">Signal</keyword>
<dbReference type="PANTHER" id="PTHR34216">
    <property type="match status" value="1"/>
</dbReference>
<gene>
    <name evidence="5" type="ORF">GS429_19010</name>
</gene>
<dbReference type="Pfam" id="PF01522">
    <property type="entry name" value="Polysacc_deac_1"/>
    <property type="match status" value="1"/>
</dbReference>
<dbReference type="SUPFAM" id="SSF88713">
    <property type="entry name" value="Glycoside hydrolase/deacetylase"/>
    <property type="match status" value="1"/>
</dbReference>
<feature type="compositionally biased region" description="Acidic residues" evidence="3">
    <location>
        <begin position="37"/>
        <end position="46"/>
    </location>
</feature>
<dbReference type="InterPro" id="IPR051398">
    <property type="entry name" value="Polysacch_Deacetylase"/>
</dbReference>
<protein>
    <submittedName>
        <fullName evidence="5">Polysaccharide deacetylase family protein</fullName>
    </submittedName>
</protein>
<dbReference type="EMBL" id="WUYX01000069">
    <property type="protein sequence ID" value="MXV64116.1"/>
    <property type="molecule type" value="Genomic_DNA"/>
</dbReference>
<dbReference type="RefSeq" id="WP_160067111.1">
    <property type="nucleotide sequence ID" value="NZ_WUYX01000069.1"/>
</dbReference>
<dbReference type="OrthoDB" id="248140at2157"/>
<evidence type="ECO:0000259" key="4">
    <source>
        <dbReference type="Pfam" id="PF01522"/>
    </source>
</evidence>
<dbReference type="CDD" id="cd10970">
    <property type="entry name" value="CE4_DAC_u1_6s"/>
    <property type="match status" value="1"/>
</dbReference>
<accession>A0A6B0VTA0</accession>
<sequence>MSQQRPTRRRFLALSSATGIAGMAGCADRLESATDRSDDDSPEVPETESTTAAALADGVPPLETEYDSRERYRQPGSSFDDFSDLDDWTVVQGSGEADEDVVFDGDQSFKLTSDSSENIVAERPLGGEDLRETDLSFAIRTTTPQNLTVNLRLVDQFGSETVYSLREITYRAPDVGWFRSSPGVFQQSEYEPALDALDRLEIQVLHSMTEAEVWIDDLRTHDRPDQGYVMLSWDDGFRDYYETASPLHDEYGFRTVQAPVPQWTEQGRDGIMSTSELLDRQDEGDQIVVHGTHDPIHQYDDENVEPRLRQDKRWYIQNGFEGADYIVYPHNSYDRTSLEYTTDYHYCGGFNQAGTVNTTNVYGFDPLALPRTIGHDLDISKRCVDLAAAHNQCTILNFHTFDADNTMAEDEYADLLKHIDDADIEVITFDDLWELRTDQHY</sequence>
<comment type="subcellular location">
    <subcellularLocation>
        <location evidence="1">Secreted</location>
    </subcellularLocation>
</comment>
<dbReference type="AlphaFoldDB" id="A0A6B0VTA0"/>
<dbReference type="GO" id="GO:0016810">
    <property type="term" value="F:hydrolase activity, acting on carbon-nitrogen (but not peptide) bonds"/>
    <property type="evidence" value="ECO:0007669"/>
    <property type="project" value="InterPro"/>
</dbReference>
<dbReference type="Gene3D" id="3.20.20.370">
    <property type="entry name" value="Glycoside hydrolase/deacetylase"/>
    <property type="match status" value="1"/>
</dbReference>
<evidence type="ECO:0000256" key="3">
    <source>
        <dbReference type="SAM" id="MobiDB-lite"/>
    </source>
</evidence>
<organism evidence="5 6">
    <name type="scientific">Natronorubrum halalkaliphilum</name>
    <dbReference type="NCBI Taxonomy" id="2691917"/>
    <lineage>
        <taxon>Archaea</taxon>
        <taxon>Methanobacteriati</taxon>
        <taxon>Methanobacteriota</taxon>
        <taxon>Stenosarchaea group</taxon>
        <taxon>Halobacteria</taxon>
        <taxon>Halobacteriales</taxon>
        <taxon>Natrialbaceae</taxon>
        <taxon>Natronorubrum</taxon>
    </lineage>
</organism>
<reference evidence="5 6" key="1">
    <citation type="submission" date="2020-01" db="EMBL/GenBank/DDBJ databases">
        <title>Natronorubrum sp. JWXQ-INN 674 isolated from Inner Mongolia Autonomous Region of China.</title>
        <authorList>
            <person name="Xue Q."/>
        </authorList>
    </citation>
    <scope>NUCLEOTIDE SEQUENCE [LARGE SCALE GENOMIC DNA]</scope>
    <source>
        <strain evidence="5 6">JWXQ-INN-674</strain>
    </source>
</reference>
<feature type="domain" description="NodB homology" evidence="4">
    <location>
        <begin position="223"/>
        <end position="346"/>
    </location>
</feature>
<dbReference type="InterPro" id="IPR002509">
    <property type="entry name" value="NODB_dom"/>
</dbReference>
<proteinExistence type="predicted"/>
<comment type="caution">
    <text evidence="5">The sequence shown here is derived from an EMBL/GenBank/DDBJ whole genome shotgun (WGS) entry which is preliminary data.</text>
</comment>
<feature type="region of interest" description="Disordered" evidence="3">
    <location>
        <begin position="27"/>
        <end position="85"/>
    </location>
</feature>
<evidence type="ECO:0000256" key="1">
    <source>
        <dbReference type="ARBA" id="ARBA00004613"/>
    </source>
</evidence>
<dbReference type="PANTHER" id="PTHR34216:SF3">
    <property type="entry name" value="POLY-BETA-1,6-N-ACETYL-D-GLUCOSAMINE N-DEACETYLASE"/>
    <property type="match status" value="1"/>
</dbReference>
<dbReference type="GO" id="GO:0005975">
    <property type="term" value="P:carbohydrate metabolic process"/>
    <property type="evidence" value="ECO:0007669"/>
    <property type="project" value="InterPro"/>
</dbReference>
<dbReference type="Gene3D" id="2.60.120.260">
    <property type="entry name" value="Galactose-binding domain-like"/>
    <property type="match status" value="1"/>
</dbReference>
<dbReference type="InterPro" id="IPR006311">
    <property type="entry name" value="TAT_signal"/>
</dbReference>
<dbReference type="Proteomes" id="UP000434101">
    <property type="component" value="Unassembled WGS sequence"/>
</dbReference>